<evidence type="ECO:0000313" key="2">
    <source>
        <dbReference type="Proteomes" id="UP001054252"/>
    </source>
</evidence>
<dbReference type="AlphaFoldDB" id="A0AAV5MTS3"/>
<sequence>MISLGCYDIYDILSPEVVNSTRNWSASMIQMATELCTNSMNVIMQDTGRTLQTDGDITLGVGTSPETGPFDPLGIREEEKEIRVGGIHKVVLIKVVSVCLATCLLSTISYTTVCGTM</sequence>
<dbReference type="EMBL" id="BPVZ01000982">
    <property type="protein sequence ID" value="GKV52987.1"/>
    <property type="molecule type" value="Genomic_DNA"/>
</dbReference>
<proteinExistence type="predicted"/>
<evidence type="ECO:0000313" key="1">
    <source>
        <dbReference type="EMBL" id="GKV52987.1"/>
    </source>
</evidence>
<reference evidence="1 2" key="1">
    <citation type="journal article" date="2021" name="Commun. Biol.">
        <title>The genome of Shorea leprosula (Dipterocarpaceae) highlights the ecological relevance of drought in aseasonal tropical rainforests.</title>
        <authorList>
            <person name="Ng K.K.S."/>
            <person name="Kobayashi M.J."/>
            <person name="Fawcett J.A."/>
            <person name="Hatakeyama M."/>
            <person name="Paape T."/>
            <person name="Ng C.H."/>
            <person name="Ang C.C."/>
            <person name="Tnah L.H."/>
            <person name="Lee C.T."/>
            <person name="Nishiyama T."/>
            <person name="Sese J."/>
            <person name="O'Brien M.J."/>
            <person name="Copetti D."/>
            <person name="Mohd Noor M.I."/>
            <person name="Ong R.C."/>
            <person name="Putra M."/>
            <person name="Sireger I.Z."/>
            <person name="Indrioko S."/>
            <person name="Kosugi Y."/>
            <person name="Izuno A."/>
            <person name="Isagi Y."/>
            <person name="Lee S.L."/>
            <person name="Shimizu K.K."/>
        </authorList>
    </citation>
    <scope>NUCLEOTIDE SEQUENCE [LARGE SCALE GENOMIC DNA]</scope>
    <source>
        <strain evidence="1">214</strain>
    </source>
</reference>
<organism evidence="1 2">
    <name type="scientific">Rubroshorea leprosula</name>
    <dbReference type="NCBI Taxonomy" id="152421"/>
    <lineage>
        <taxon>Eukaryota</taxon>
        <taxon>Viridiplantae</taxon>
        <taxon>Streptophyta</taxon>
        <taxon>Embryophyta</taxon>
        <taxon>Tracheophyta</taxon>
        <taxon>Spermatophyta</taxon>
        <taxon>Magnoliopsida</taxon>
        <taxon>eudicotyledons</taxon>
        <taxon>Gunneridae</taxon>
        <taxon>Pentapetalae</taxon>
        <taxon>rosids</taxon>
        <taxon>malvids</taxon>
        <taxon>Malvales</taxon>
        <taxon>Dipterocarpaceae</taxon>
        <taxon>Rubroshorea</taxon>
    </lineage>
</organism>
<gene>
    <name evidence="1" type="ORF">SLEP1_g59537</name>
</gene>
<keyword evidence="2" id="KW-1185">Reference proteome</keyword>
<dbReference type="Proteomes" id="UP001054252">
    <property type="component" value="Unassembled WGS sequence"/>
</dbReference>
<protein>
    <submittedName>
        <fullName evidence="1">Uncharacterized protein</fullName>
    </submittedName>
</protein>
<name>A0AAV5MTS3_9ROSI</name>
<accession>A0AAV5MTS3</accession>
<comment type="caution">
    <text evidence="1">The sequence shown here is derived from an EMBL/GenBank/DDBJ whole genome shotgun (WGS) entry which is preliminary data.</text>
</comment>